<proteinExistence type="predicted"/>
<gene>
    <name evidence="1" type="ORF">H8S62_16090</name>
</gene>
<sequence>MTIVEKGNAQFYTLVREECRSEDNILYTAYGIDYHNSNGVQVHLGDVSCEEPLVSKMVEMFNICELPPDRLKSAVLALLP</sequence>
<dbReference type="Proteomes" id="UP000607645">
    <property type="component" value="Unassembled WGS sequence"/>
</dbReference>
<dbReference type="RefSeq" id="WP_186920271.1">
    <property type="nucleotide sequence ID" value="NZ_JACOPQ010000016.1"/>
</dbReference>
<protein>
    <submittedName>
        <fullName evidence="1">Uncharacterized protein</fullName>
    </submittedName>
</protein>
<comment type="caution">
    <text evidence="1">The sequence shown here is derived from an EMBL/GenBank/DDBJ whole genome shotgun (WGS) entry which is preliminary data.</text>
</comment>
<evidence type="ECO:0000313" key="2">
    <source>
        <dbReference type="Proteomes" id="UP000607645"/>
    </source>
</evidence>
<organism evidence="1 2">
    <name type="scientific">Lawsonibacter faecis</name>
    <dbReference type="NCBI Taxonomy" id="2763052"/>
    <lineage>
        <taxon>Bacteria</taxon>
        <taxon>Bacillati</taxon>
        <taxon>Bacillota</taxon>
        <taxon>Clostridia</taxon>
        <taxon>Eubacteriales</taxon>
        <taxon>Oscillospiraceae</taxon>
        <taxon>Lawsonibacter</taxon>
    </lineage>
</organism>
<dbReference type="EMBL" id="JACOPQ010000016">
    <property type="protein sequence ID" value="MBC5738534.1"/>
    <property type="molecule type" value="Genomic_DNA"/>
</dbReference>
<reference evidence="1" key="1">
    <citation type="submission" date="2020-08" db="EMBL/GenBank/DDBJ databases">
        <title>Genome public.</title>
        <authorList>
            <person name="Liu C."/>
            <person name="Sun Q."/>
        </authorList>
    </citation>
    <scope>NUCLEOTIDE SEQUENCE</scope>
    <source>
        <strain evidence="1">NSJ-52</strain>
    </source>
</reference>
<dbReference type="AlphaFoldDB" id="A0A8J6JNH4"/>
<evidence type="ECO:0000313" key="1">
    <source>
        <dbReference type="EMBL" id="MBC5738534.1"/>
    </source>
</evidence>
<keyword evidence="2" id="KW-1185">Reference proteome</keyword>
<accession>A0A8J6JNH4</accession>
<name>A0A8J6JNH4_9FIRM</name>